<evidence type="ECO:0000313" key="1">
    <source>
        <dbReference type="EMBL" id="BBC81074.1"/>
    </source>
</evidence>
<dbReference type="AlphaFoldDB" id="A0A2Z5ZJS0"/>
<dbReference type="EMBL" id="AP018515">
    <property type="protein sequence ID" value="BBC81074.1"/>
    <property type="molecule type" value="Genomic_DNA"/>
</dbReference>
<name>A0A2Z5ZJS0_9PROT</name>
<dbReference type="KEGG" id="aot:AcetOri_orf04152"/>
<accession>A0A2Z5ZJS0</accession>
<organism evidence="1 2">
    <name type="scientific">Acetobacter orientalis</name>
    <dbReference type="NCBI Taxonomy" id="146474"/>
    <lineage>
        <taxon>Bacteria</taxon>
        <taxon>Pseudomonadati</taxon>
        <taxon>Pseudomonadota</taxon>
        <taxon>Alphaproteobacteria</taxon>
        <taxon>Acetobacterales</taxon>
        <taxon>Acetobacteraceae</taxon>
        <taxon>Acetobacter</taxon>
    </lineage>
</organism>
<protein>
    <submittedName>
        <fullName evidence="1">Uncharacterized protein</fullName>
    </submittedName>
</protein>
<proteinExistence type="predicted"/>
<dbReference type="Proteomes" id="UP000270034">
    <property type="component" value="Chromosome"/>
</dbReference>
<evidence type="ECO:0000313" key="2">
    <source>
        <dbReference type="Proteomes" id="UP000270034"/>
    </source>
</evidence>
<sequence length="48" mass="5045">MAGSAAYGGILLTDLALKRLIERGHAEPASMFIFKPSALENAIKSNLG</sequence>
<gene>
    <name evidence="1" type="ORF">AcetOrient_orf04152</name>
</gene>
<reference evidence="1 2" key="1">
    <citation type="submission" date="2018-02" db="EMBL/GenBank/DDBJ databases">
        <title>Acetobacter orientalis genome.</title>
        <authorList>
            <person name="Nakashima N."/>
            <person name="Tamura T."/>
        </authorList>
    </citation>
    <scope>NUCLEOTIDE SEQUENCE [LARGE SCALE GENOMIC DNA]</scope>
    <source>
        <strain evidence="1 2">FAN1</strain>
    </source>
</reference>